<feature type="signal peptide" evidence="1">
    <location>
        <begin position="1"/>
        <end position="20"/>
    </location>
</feature>
<evidence type="ECO:0000256" key="1">
    <source>
        <dbReference type="SAM" id="SignalP"/>
    </source>
</evidence>
<keyword evidence="1" id="KW-0732">Signal</keyword>
<evidence type="ECO:0000259" key="2">
    <source>
        <dbReference type="Pfam" id="PF10988"/>
    </source>
</evidence>
<sequence>MNKKLFLTSIILTLALSVNAQSWWKNKRVKGNGNVVTETRSTSDYNGISVGGSFDVILVKGKEGKITLKGEENILPYVETEIKGNNLKIQYKKNVNIKTTRRLTVTVTFEDIEKLSLGGSGNISSSDLIKANDLKVSIGGSGNIEAEVDAENLKASIAGSGNIRLTGNADELKCSIAGSGDIKAYGLQTDTTRASIAGSGSVRVSVKTRIKASIAGSGSVYYKGKPAYVDSNSAGSGSVVSKN</sequence>
<comment type="caution">
    <text evidence="3">The sequence shown here is derived from an EMBL/GenBank/DDBJ whole genome shotgun (WGS) entry which is preliminary data.</text>
</comment>
<accession>A0ABU3LH80</accession>
<dbReference type="EMBL" id="JAVTTO010000004">
    <property type="protein sequence ID" value="MDT7833062.1"/>
    <property type="molecule type" value="Genomic_DNA"/>
</dbReference>
<name>A0ABU3LH80_9FLAO</name>
<evidence type="ECO:0000313" key="4">
    <source>
        <dbReference type="Proteomes" id="UP001257277"/>
    </source>
</evidence>
<dbReference type="PANTHER" id="PTHR39200:SF1">
    <property type="entry name" value="AUTO-TRANSPORTER ADHESIN HEAD GIN DOMAIN-CONTAINING PROTEIN-RELATED"/>
    <property type="match status" value="1"/>
</dbReference>
<evidence type="ECO:0000313" key="3">
    <source>
        <dbReference type="EMBL" id="MDT7833062.1"/>
    </source>
</evidence>
<feature type="chain" id="PRO_5046983423" evidence="1">
    <location>
        <begin position="21"/>
        <end position="243"/>
    </location>
</feature>
<keyword evidence="4" id="KW-1185">Reference proteome</keyword>
<protein>
    <submittedName>
        <fullName evidence="3">Head GIN domain-containing protein</fullName>
    </submittedName>
</protein>
<proteinExistence type="predicted"/>
<dbReference type="Proteomes" id="UP001257277">
    <property type="component" value="Unassembled WGS sequence"/>
</dbReference>
<reference evidence="3 4" key="1">
    <citation type="submission" date="2023-09" db="EMBL/GenBank/DDBJ databases">
        <title>Novel taxa isolated from Blanes Bay.</title>
        <authorList>
            <person name="Rey-Velasco X."/>
            <person name="Lucena T."/>
        </authorList>
    </citation>
    <scope>NUCLEOTIDE SEQUENCE [LARGE SCALE GENOMIC DNA]</scope>
    <source>
        <strain evidence="3 4">S356</strain>
    </source>
</reference>
<dbReference type="Gene3D" id="2.160.20.120">
    <property type="match status" value="1"/>
</dbReference>
<dbReference type="Pfam" id="PF10988">
    <property type="entry name" value="DUF2807"/>
    <property type="match status" value="1"/>
</dbReference>
<organism evidence="3 4">
    <name type="scientific">Asprobacillus argus</name>
    <dbReference type="NCBI Taxonomy" id="3076534"/>
    <lineage>
        <taxon>Bacteria</taxon>
        <taxon>Pseudomonadati</taxon>
        <taxon>Bacteroidota</taxon>
        <taxon>Flavobacteriia</taxon>
        <taxon>Flavobacteriales</taxon>
        <taxon>Flavobacteriaceae</taxon>
        <taxon>Asprobacillus</taxon>
    </lineage>
</organism>
<dbReference type="InterPro" id="IPR021255">
    <property type="entry name" value="DUF2807"/>
</dbReference>
<dbReference type="PANTHER" id="PTHR39200">
    <property type="entry name" value="HYPOTHETICAL EXPORTED PROTEIN"/>
    <property type="match status" value="1"/>
</dbReference>
<dbReference type="RefSeq" id="WP_349242313.1">
    <property type="nucleotide sequence ID" value="NZ_JAVTTO010000004.1"/>
</dbReference>
<gene>
    <name evidence="3" type="ORF">RQM59_11760</name>
</gene>
<feature type="domain" description="Putative auto-transporter adhesin head GIN" evidence="2">
    <location>
        <begin position="44"/>
        <end position="226"/>
    </location>
</feature>